<accession>A0A4Y8PQS3</accession>
<evidence type="ECO:0000313" key="3">
    <source>
        <dbReference type="Proteomes" id="UP000298246"/>
    </source>
</evidence>
<comment type="caution">
    <text evidence="2">The sequence shown here is derived from an EMBL/GenBank/DDBJ whole genome shotgun (WGS) entry which is preliminary data.</text>
</comment>
<dbReference type="Proteomes" id="UP000298246">
    <property type="component" value="Unassembled WGS sequence"/>
</dbReference>
<feature type="chain" id="PRO_5021401362" evidence="1">
    <location>
        <begin position="23"/>
        <end position="181"/>
    </location>
</feature>
<dbReference type="OrthoDB" id="2549353at2"/>
<evidence type="ECO:0000256" key="1">
    <source>
        <dbReference type="SAM" id="SignalP"/>
    </source>
</evidence>
<sequence>MNKAAHLIASACAVVLVSTSSAAVWASATDVAAPWLSGTGSSADALHATPVSSPAASPEEASRDGLYAAFYRKAASASQTAALQALEQDRSLGRGVWTREALAIVGALPKEGPRLSAADAARIVSALKQPADVRRAFDAIAGAPDWEGGDRVHRAVYFTGSDRTQAVCIVNGTIVHVGTIR</sequence>
<organism evidence="2 3">
    <name type="scientific">Paenibacillus athensensis</name>
    <dbReference type="NCBI Taxonomy" id="1967502"/>
    <lineage>
        <taxon>Bacteria</taxon>
        <taxon>Bacillati</taxon>
        <taxon>Bacillota</taxon>
        <taxon>Bacilli</taxon>
        <taxon>Bacillales</taxon>
        <taxon>Paenibacillaceae</taxon>
        <taxon>Paenibacillus</taxon>
    </lineage>
</organism>
<dbReference type="RefSeq" id="WP_134757361.1">
    <property type="nucleotide sequence ID" value="NZ_MYFO02000001.1"/>
</dbReference>
<dbReference type="AlphaFoldDB" id="A0A4Y8PQS3"/>
<gene>
    <name evidence="2" type="ORF">B5M42_23475</name>
</gene>
<protein>
    <submittedName>
        <fullName evidence="2">Uncharacterized protein</fullName>
    </submittedName>
</protein>
<keyword evidence="3" id="KW-1185">Reference proteome</keyword>
<name>A0A4Y8PQS3_9BACL</name>
<evidence type="ECO:0000313" key="2">
    <source>
        <dbReference type="EMBL" id="TFE83210.1"/>
    </source>
</evidence>
<dbReference type="EMBL" id="MYFO01000054">
    <property type="protein sequence ID" value="TFE83210.1"/>
    <property type="molecule type" value="Genomic_DNA"/>
</dbReference>
<feature type="signal peptide" evidence="1">
    <location>
        <begin position="1"/>
        <end position="22"/>
    </location>
</feature>
<keyword evidence="1" id="KW-0732">Signal</keyword>
<proteinExistence type="predicted"/>
<reference evidence="2 3" key="1">
    <citation type="submission" date="2017-03" db="EMBL/GenBank/DDBJ databases">
        <title>Isolation of Levoglucosan Utilizing Bacteria.</title>
        <authorList>
            <person name="Arya A.S."/>
        </authorList>
    </citation>
    <scope>NUCLEOTIDE SEQUENCE [LARGE SCALE GENOMIC DNA]</scope>
    <source>
        <strain evidence="2 3">MEC069</strain>
    </source>
</reference>